<dbReference type="HOGENOM" id="CLU_001744_1_0_1"/>
<dbReference type="Pfam" id="PF12449">
    <property type="entry name" value="DUF3684"/>
    <property type="match status" value="1"/>
</dbReference>
<dbReference type="OrthoDB" id="10031156at2759"/>
<feature type="region of interest" description="Disordered" evidence="1">
    <location>
        <begin position="1514"/>
        <end position="1542"/>
    </location>
</feature>
<evidence type="ECO:0000313" key="4">
    <source>
        <dbReference type="Proteomes" id="UP000053257"/>
    </source>
</evidence>
<dbReference type="STRING" id="745531.A0A0C3SB54"/>
<feature type="compositionally biased region" description="Basic and acidic residues" evidence="1">
    <location>
        <begin position="1441"/>
        <end position="1452"/>
    </location>
</feature>
<feature type="compositionally biased region" description="Pro residues" evidence="1">
    <location>
        <begin position="1461"/>
        <end position="1477"/>
    </location>
</feature>
<gene>
    <name evidence="3" type="ORF">PHLGIDRAFT_102310</name>
</gene>
<dbReference type="PRINTS" id="PR00775">
    <property type="entry name" value="HEATSHOCK90"/>
</dbReference>
<dbReference type="PANTHER" id="PTHR47839:SF1">
    <property type="entry name" value="DOMAIN PROTEIN, PUTATIVE (AFU_ORTHOLOGUE AFUA_6G04830)-RELATED"/>
    <property type="match status" value="1"/>
</dbReference>
<organism evidence="3 4">
    <name type="scientific">Phlebiopsis gigantea (strain 11061_1 CR5-6)</name>
    <name type="common">White-rot fungus</name>
    <name type="synonym">Peniophora gigantea</name>
    <dbReference type="NCBI Taxonomy" id="745531"/>
    <lineage>
        <taxon>Eukaryota</taxon>
        <taxon>Fungi</taxon>
        <taxon>Dikarya</taxon>
        <taxon>Basidiomycota</taxon>
        <taxon>Agaricomycotina</taxon>
        <taxon>Agaricomycetes</taxon>
        <taxon>Polyporales</taxon>
        <taxon>Phanerochaetaceae</taxon>
        <taxon>Phlebiopsis</taxon>
    </lineage>
</organism>
<dbReference type="PANTHER" id="PTHR47839">
    <property type="entry name" value="DOMAIN PROTEIN, PUTATIVE (AFU_ORTHOLOGUE AFUA_6G04830)-RELATED"/>
    <property type="match status" value="1"/>
</dbReference>
<name>A0A0C3SB54_PHLG1</name>
<dbReference type="Pfam" id="PF25794">
    <property type="entry name" value="SACS"/>
    <property type="match status" value="1"/>
</dbReference>
<dbReference type="InterPro" id="IPR020575">
    <property type="entry name" value="Hsp90_N"/>
</dbReference>
<dbReference type="SUPFAM" id="SSF55874">
    <property type="entry name" value="ATPase domain of HSP90 chaperone/DNA topoisomerase II/histidine kinase"/>
    <property type="match status" value="1"/>
</dbReference>
<dbReference type="Proteomes" id="UP000053257">
    <property type="component" value="Unassembled WGS sequence"/>
</dbReference>
<dbReference type="EMBL" id="KN840462">
    <property type="protein sequence ID" value="KIP09762.1"/>
    <property type="molecule type" value="Genomic_DNA"/>
</dbReference>
<evidence type="ECO:0000313" key="3">
    <source>
        <dbReference type="EMBL" id="KIP09762.1"/>
    </source>
</evidence>
<dbReference type="InterPro" id="IPR036890">
    <property type="entry name" value="HATPase_C_sf"/>
</dbReference>
<keyword evidence="4" id="KW-1185">Reference proteome</keyword>
<dbReference type="InterPro" id="IPR022155">
    <property type="entry name" value="DUF3684"/>
</dbReference>
<feature type="region of interest" description="Disordered" evidence="1">
    <location>
        <begin position="1440"/>
        <end position="1502"/>
    </location>
</feature>
<feature type="domain" description="Sacsin/Nov" evidence="2">
    <location>
        <begin position="24"/>
        <end position="151"/>
    </location>
</feature>
<evidence type="ECO:0000256" key="1">
    <source>
        <dbReference type="SAM" id="MobiDB-lite"/>
    </source>
</evidence>
<dbReference type="InterPro" id="IPR058210">
    <property type="entry name" value="SACS/Nov_dom"/>
</dbReference>
<protein>
    <recommendedName>
        <fullName evidence="2">Sacsin/Nov domain-containing protein</fullName>
    </recommendedName>
</protein>
<sequence>MAHTREDLWGSGYDESVEVNQRALIDKVLARYSGEFTVFRELLQNSDDASSKTVEIHFETEAYAKRPDQSAQDALDSASSISEKLPDLKTAVVHQWTFKNDGVVFRDEDWARLKKIAEGNPDEEKIGAFGVGFYSLFSVTEEPFVTSGDQWMGFYWKGGKDQLFARRGKLPEAERSEWTAFTMPLREPVPLLTPFDFIRFLASSITFMARLSEVSVFFDGKRLANLKKDRGIPRPLALRKGLKPATAKGTMKVASVSVTPLHIKGEVMQWVYAAGSSAKPRKRMTVEQQQTRKAVTSGFFSSLLSTFGATPQRGATPLQAPPELDNTTENEDEEQKKLLQVNETSVTLSVFSAEVNVHLDERIKKELLRATKKNPPTTMKYELIYTGKDEYDASKKEDERSPQGTGSVFQGLRADIDGAGSARVFIGHSTAQTTGIGGHMSARFIPTVERESIDFMDRNVRVWNEELIGVGGYLARTAYEEEMYTVASLWPKDEPEGSNNDASARYRKSLSDRALHALKFFSFHASTPSSQVSTLLEEAFFSCVSSSPFSFITGEATSHPFPIISTIGIRGAAEVRLPNPTFTEFLKQLPVVSSEVMQGAKIMVDALQARDMIKEVTFADVLKELRARPLPESEMVACFKWWIDLHKSGAVKQIEQARGELLNAAIMMTGTLGSNDEKIIPLASIQTFTNHRGVGALIPLDGPLPPHLLPPSVSRHFDPQLLRAAFNWQELLLPGWLQHILDPQVRAADVEHDLTLSPVWAERVLTVLTRAWQTSPKTMQQTIIDLLKDISCVPTINGMKVPRDAYFQNAHVFPDLPLVKLPSGSAIKGPMEKILEALGVRKHVDLQIVFNRMIKTGDWSIVDLIKYLVAVQSTLSDDETTRLKMTAAFSAESTPSDGMKKPERFRADQLYEPLDTFRKLGLPILDWGTQTKWKPSSEEAKFLYKLGLRRFPPLDTILTLAAEANEDKRSQALKFFLDNHGTKYSSYKSTDFSTLAFIPALRNNKPCLAKPSEVFAKREWSIMGFLVASPTLSAEDMMKLGIRDYPPSKMLVDFICSTPPEDEEVAKQWFSLMAGHVTDYTNSQLQTLSQSPIVPVKSSGSGSLRLVPPKQCYFRTSSETQQLHSRLFTFVDFGHSANQFLSACGTKREPTVEEVVQILLENPRRFYETAEGRDNYLTELRNIAVNRRLLSSGTTTRMKRSAILLGSRRIRHEKKDKTYTEFDEEDDWEYEYSLLTPDKVIIADDTNSFQLFGEAVFSCPQEDLLEDFYFELGSRRLSTLVKDEYKMSSEVKHTRKAAEVRTLILERLPLFLHEHTHTQTRVPFSWLNQDQNFVVRAFGKLTVVKSLLYDQKRVVKNQDASAIAFRDGRGPIQLWLAGNDQVDMYEVSTSLCRLLFEHPRASDALLFMTILSTDLRALRRRGYNGAFVLDRILQRQKSQRRAAEDAAREHAKQTALVQPSPEEPAAPPFPVPQLPPPSDEKSSSASASDDTLIPQPTTHDNARSIRNSMLTWKQKFTGKPPTPRSSLDAPPMPGDFSTGAPLLPPPQPIADVGNALLPPPRPSPSRPMTPNAGITPTHNIATNIDAAIRACREEKGELFKSNIARDMKVVKESLNDGYCDTSGQAIDLVLAGEMGGIKVFMSRDVPQPKEVLARKRESLARFVHIIHPLAKVYGLPTSSLHIFYDLTGGTIAFNRSASIFLNLRFFEAWHDAKVDRREMTEAYVSWYFSLAHEIAHNLVQPHNAEHEFWFSSICEKYMPAFVALLTSIQ</sequence>
<dbReference type="Gene3D" id="3.30.565.10">
    <property type="entry name" value="Histidine kinase-like ATPase, C-terminal domain"/>
    <property type="match status" value="1"/>
</dbReference>
<accession>A0A0C3SB54</accession>
<feature type="region of interest" description="Disordered" evidence="1">
    <location>
        <begin position="310"/>
        <end position="335"/>
    </location>
</feature>
<reference evidence="3 4" key="1">
    <citation type="journal article" date="2014" name="PLoS Genet.">
        <title>Analysis of the Phlebiopsis gigantea genome, transcriptome and secretome provides insight into its pioneer colonization strategies of wood.</title>
        <authorList>
            <person name="Hori C."/>
            <person name="Ishida T."/>
            <person name="Igarashi K."/>
            <person name="Samejima M."/>
            <person name="Suzuki H."/>
            <person name="Master E."/>
            <person name="Ferreira P."/>
            <person name="Ruiz-Duenas F.J."/>
            <person name="Held B."/>
            <person name="Canessa P."/>
            <person name="Larrondo L.F."/>
            <person name="Schmoll M."/>
            <person name="Druzhinina I.S."/>
            <person name="Kubicek C.P."/>
            <person name="Gaskell J.A."/>
            <person name="Kersten P."/>
            <person name="St John F."/>
            <person name="Glasner J."/>
            <person name="Sabat G."/>
            <person name="Splinter BonDurant S."/>
            <person name="Syed K."/>
            <person name="Yadav J."/>
            <person name="Mgbeahuruike A.C."/>
            <person name="Kovalchuk A."/>
            <person name="Asiegbu F.O."/>
            <person name="Lackner G."/>
            <person name="Hoffmeister D."/>
            <person name="Rencoret J."/>
            <person name="Gutierrez A."/>
            <person name="Sun H."/>
            <person name="Lindquist E."/>
            <person name="Barry K."/>
            <person name="Riley R."/>
            <person name="Grigoriev I.V."/>
            <person name="Henrissat B."/>
            <person name="Kues U."/>
            <person name="Berka R.M."/>
            <person name="Martinez A.T."/>
            <person name="Covert S.F."/>
            <person name="Blanchette R.A."/>
            <person name="Cullen D."/>
        </authorList>
    </citation>
    <scope>NUCLEOTIDE SEQUENCE [LARGE SCALE GENOMIC DNA]</scope>
    <source>
        <strain evidence="3 4">11061_1 CR5-6</strain>
    </source>
</reference>
<evidence type="ECO:0000259" key="2">
    <source>
        <dbReference type="Pfam" id="PF25794"/>
    </source>
</evidence>
<proteinExistence type="predicted"/>